<dbReference type="InterPro" id="IPR036412">
    <property type="entry name" value="HAD-like_sf"/>
</dbReference>
<dbReference type="PANTHER" id="PTHR43434">
    <property type="entry name" value="PHOSPHOGLYCOLATE PHOSPHATASE"/>
    <property type="match status" value="1"/>
</dbReference>
<dbReference type="PANTHER" id="PTHR43434:SF1">
    <property type="entry name" value="PHOSPHOGLYCOLATE PHOSPHATASE"/>
    <property type="match status" value="1"/>
</dbReference>
<dbReference type="OrthoDB" id="9807630at2"/>
<name>A0A5D0CZM6_9BACL</name>
<keyword evidence="2" id="KW-1185">Reference proteome</keyword>
<dbReference type="GO" id="GO:0008967">
    <property type="term" value="F:phosphoglycolate phosphatase activity"/>
    <property type="evidence" value="ECO:0007669"/>
    <property type="project" value="TreeGrafter"/>
</dbReference>
<dbReference type="Proteomes" id="UP000325218">
    <property type="component" value="Unassembled WGS sequence"/>
</dbReference>
<dbReference type="InterPro" id="IPR006439">
    <property type="entry name" value="HAD-SF_hydro_IA"/>
</dbReference>
<protein>
    <submittedName>
        <fullName evidence="1">HAD family hydrolase</fullName>
    </submittedName>
</protein>
<dbReference type="NCBIfam" id="TIGR01549">
    <property type="entry name" value="HAD-SF-IA-v1"/>
    <property type="match status" value="1"/>
</dbReference>
<dbReference type="SUPFAM" id="SSF56784">
    <property type="entry name" value="HAD-like"/>
    <property type="match status" value="1"/>
</dbReference>
<dbReference type="InterPro" id="IPR041492">
    <property type="entry name" value="HAD_2"/>
</dbReference>
<comment type="caution">
    <text evidence="1">The sequence shown here is derived from an EMBL/GenBank/DDBJ whole genome shotgun (WGS) entry which is preliminary data.</text>
</comment>
<proteinExistence type="predicted"/>
<organism evidence="1 2">
    <name type="scientific">Paenibacillus faecis</name>
    <dbReference type="NCBI Taxonomy" id="862114"/>
    <lineage>
        <taxon>Bacteria</taxon>
        <taxon>Bacillati</taxon>
        <taxon>Bacillota</taxon>
        <taxon>Bacilli</taxon>
        <taxon>Bacillales</taxon>
        <taxon>Paenibacillaceae</taxon>
        <taxon>Paenibacillus</taxon>
    </lineage>
</organism>
<reference evidence="1 2" key="1">
    <citation type="submission" date="2019-08" db="EMBL/GenBank/DDBJ databases">
        <title>Genome sequencing of Paenibacillus faecis DSM 23593(T).</title>
        <authorList>
            <person name="Kook J.-K."/>
            <person name="Park S.-N."/>
            <person name="Lim Y.K."/>
        </authorList>
    </citation>
    <scope>NUCLEOTIDE SEQUENCE [LARGE SCALE GENOMIC DNA]</scope>
    <source>
        <strain evidence="1 2">DSM 23593</strain>
    </source>
</reference>
<sequence length="204" mass="23165">MDNTLLRSRIDFEAMKQDVYQFLVSHGILVEGVELNRHTASTLIEAGVKTNRMNESLMKELWDVPKKHEVIGMKDAELEPGVKELLKEWQGLYHLVVVTNNSIEAAEAALRGHDVLRFFEQVVGREQVRFLKPAPDAFFHVLHHFGEVSPGEWISVGDSWMDGRASALAGIPFIAYGGDEAKMNEMEVFPRAFIRDLRDLNAYL</sequence>
<dbReference type="InterPro" id="IPR023214">
    <property type="entry name" value="HAD_sf"/>
</dbReference>
<gene>
    <name evidence="1" type="ORF">FRY98_01850</name>
</gene>
<keyword evidence="1" id="KW-0378">Hydrolase</keyword>
<dbReference type="GO" id="GO:0005829">
    <property type="term" value="C:cytosol"/>
    <property type="evidence" value="ECO:0007669"/>
    <property type="project" value="TreeGrafter"/>
</dbReference>
<dbReference type="Pfam" id="PF13419">
    <property type="entry name" value="HAD_2"/>
    <property type="match status" value="1"/>
</dbReference>
<evidence type="ECO:0000313" key="1">
    <source>
        <dbReference type="EMBL" id="TYA15542.1"/>
    </source>
</evidence>
<accession>A0A5D0CZM6</accession>
<dbReference type="GO" id="GO:0006281">
    <property type="term" value="P:DNA repair"/>
    <property type="evidence" value="ECO:0007669"/>
    <property type="project" value="TreeGrafter"/>
</dbReference>
<dbReference type="AlphaFoldDB" id="A0A5D0CZM6"/>
<dbReference type="InterPro" id="IPR050155">
    <property type="entry name" value="HAD-like_hydrolase_sf"/>
</dbReference>
<dbReference type="Gene3D" id="3.40.50.1000">
    <property type="entry name" value="HAD superfamily/HAD-like"/>
    <property type="match status" value="1"/>
</dbReference>
<evidence type="ECO:0000313" key="2">
    <source>
        <dbReference type="Proteomes" id="UP000325218"/>
    </source>
</evidence>
<dbReference type="EMBL" id="VSDO01000001">
    <property type="protein sequence ID" value="TYA15542.1"/>
    <property type="molecule type" value="Genomic_DNA"/>
</dbReference>